<dbReference type="InterPro" id="IPR043519">
    <property type="entry name" value="NT_sf"/>
</dbReference>
<dbReference type="AlphaFoldDB" id="A0A6B0YZ59"/>
<proteinExistence type="predicted"/>
<evidence type="ECO:0008006" key="2">
    <source>
        <dbReference type="Google" id="ProtNLM"/>
    </source>
</evidence>
<comment type="caution">
    <text evidence="1">The sequence shown here is derived from an EMBL/GenBank/DDBJ whole genome shotgun (WGS) entry which is preliminary data.</text>
</comment>
<protein>
    <recommendedName>
        <fullName evidence="2">Nucleotidyltransferase family protein</fullName>
    </recommendedName>
</protein>
<organism evidence="1">
    <name type="scientific">Caldilineaceae bacterium SB0664_bin_27</name>
    <dbReference type="NCBI Taxonomy" id="2605260"/>
    <lineage>
        <taxon>Bacteria</taxon>
        <taxon>Bacillati</taxon>
        <taxon>Chloroflexota</taxon>
        <taxon>Caldilineae</taxon>
        <taxon>Caldilineales</taxon>
        <taxon>Caldilineaceae</taxon>
    </lineage>
</organism>
<dbReference type="SUPFAM" id="SSF81301">
    <property type="entry name" value="Nucleotidyltransferase"/>
    <property type="match status" value="1"/>
</dbReference>
<evidence type="ECO:0000313" key="1">
    <source>
        <dbReference type="EMBL" id="MXY95485.1"/>
    </source>
</evidence>
<gene>
    <name evidence="1" type="ORF">F4Y42_18760</name>
</gene>
<sequence>MRERSALYAWPDLRATLKGIRWAVVGAVATRAYMPERMTRGFDILVHLHDGDAALARLNDAGFEVASELSIPGFMLNAPDGTEIDLLLIPFEWLDESLQPDQTDAAGYPVLGLPYLVLMKMETSRPQDLGDLSRMLGLADEDDLTQVRAAVIRHMPDAAEDLESLIYLGRLEMGGI</sequence>
<dbReference type="EMBL" id="VXRG01000156">
    <property type="protein sequence ID" value="MXY95485.1"/>
    <property type="molecule type" value="Genomic_DNA"/>
</dbReference>
<name>A0A6B0YZ59_9CHLR</name>
<dbReference type="Gene3D" id="3.30.460.40">
    <property type="match status" value="1"/>
</dbReference>
<accession>A0A6B0YZ59</accession>
<reference evidence="1" key="1">
    <citation type="submission" date="2019-09" db="EMBL/GenBank/DDBJ databases">
        <title>Characterisation of the sponge microbiome using genome-centric metagenomics.</title>
        <authorList>
            <person name="Engelberts J.P."/>
            <person name="Robbins S.J."/>
            <person name="De Goeij J.M."/>
            <person name="Aranda M."/>
            <person name="Bell S.C."/>
            <person name="Webster N.S."/>
        </authorList>
    </citation>
    <scope>NUCLEOTIDE SEQUENCE</scope>
    <source>
        <strain evidence="1">SB0664_bin_27</strain>
    </source>
</reference>